<dbReference type="Gene3D" id="3.30.70.270">
    <property type="match status" value="1"/>
</dbReference>
<dbReference type="Pfam" id="PF08447">
    <property type="entry name" value="PAS_3"/>
    <property type="match status" value="1"/>
</dbReference>
<dbReference type="InterPro" id="IPR000700">
    <property type="entry name" value="PAS-assoc_C"/>
</dbReference>
<name>A0ABU0L9X0_XANAG</name>
<reference evidence="10 11" key="1">
    <citation type="submission" date="2023-07" db="EMBL/GenBank/DDBJ databases">
        <title>Genomic Encyclopedia of Type Strains, Phase IV (KMG-IV): sequencing the most valuable type-strain genomes for metagenomic binning, comparative biology and taxonomic classification.</title>
        <authorList>
            <person name="Goeker M."/>
        </authorList>
    </citation>
    <scope>NUCLEOTIDE SEQUENCE [LARGE SCALE GENOMIC DNA]</scope>
    <source>
        <strain evidence="10 11">DSM 3770</strain>
    </source>
</reference>
<dbReference type="Pfam" id="PF05231">
    <property type="entry name" value="MASE1"/>
    <property type="match status" value="1"/>
</dbReference>
<evidence type="ECO:0000259" key="7">
    <source>
        <dbReference type="PROSITE" id="PS50112"/>
    </source>
</evidence>
<dbReference type="InterPro" id="IPR035965">
    <property type="entry name" value="PAS-like_dom_sf"/>
</dbReference>
<evidence type="ECO:0000313" key="11">
    <source>
        <dbReference type="Proteomes" id="UP001241747"/>
    </source>
</evidence>
<feature type="domain" description="PAC" evidence="8">
    <location>
        <begin position="397"/>
        <end position="450"/>
    </location>
</feature>
<feature type="domain" description="PAS" evidence="7">
    <location>
        <begin position="321"/>
        <end position="394"/>
    </location>
</feature>
<evidence type="ECO:0000259" key="9">
    <source>
        <dbReference type="PROSITE" id="PS50887"/>
    </source>
</evidence>
<dbReference type="NCBIfam" id="TIGR00254">
    <property type="entry name" value="GGDEF"/>
    <property type="match status" value="1"/>
</dbReference>
<feature type="transmembrane region" description="Helical" evidence="6">
    <location>
        <begin position="65"/>
        <end position="91"/>
    </location>
</feature>
<evidence type="ECO:0000256" key="2">
    <source>
        <dbReference type="ARBA" id="ARBA00022475"/>
    </source>
</evidence>
<feature type="transmembrane region" description="Helical" evidence="6">
    <location>
        <begin position="290"/>
        <end position="308"/>
    </location>
</feature>
<accession>A0ABU0L9X0</accession>
<keyword evidence="4 6" id="KW-1133">Transmembrane helix</keyword>
<keyword evidence="11" id="KW-1185">Reference proteome</keyword>
<feature type="transmembrane region" description="Helical" evidence="6">
    <location>
        <begin position="24"/>
        <end position="45"/>
    </location>
</feature>
<dbReference type="InterPro" id="IPR043128">
    <property type="entry name" value="Rev_trsase/Diguanyl_cyclase"/>
</dbReference>
<dbReference type="InterPro" id="IPR001610">
    <property type="entry name" value="PAC"/>
</dbReference>
<dbReference type="InterPro" id="IPR029787">
    <property type="entry name" value="Nucleotide_cyclase"/>
</dbReference>
<feature type="transmembrane region" description="Helical" evidence="6">
    <location>
        <begin position="209"/>
        <end position="229"/>
    </location>
</feature>
<keyword evidence="3 6" id="KW-0812">Transmembrane</keyword>
<dbReference type="PROSITE" id="PS50887">
    <property type="entry name" value="GGDEF"/>
    <property type="match status" value="1"/>
</dbReference>
<evidence type="ECO:0000259" key="8">
    <source>
        <dbReference type="PROSITE" id="PS50113"/>
    </source>
</evidence>
<feature type="transmembrane region" description="Helical" evidence="6">
    <location>
        <begin position="258"/>
        <end position="278"/>
    </location>
</feature>
<proteinExistence type="predicted"/>
<dbReference type="PANTHER" id="PTHR44757:SF2">
    <property type="entry name" value="BIOFILM ARCHITECTURE MAINTENANCE PROTEIN MBAA"/>
    <property type="match status" value="1"/>
</dbReference>
<evidence type="ECO:0000313" key="10">
    <source>
        <dbReference type="EMBL" id="MDQ0503924.1"/>
    </source>
</evidence>
<evidence type="ECO:0000256" key="1">
    <source>
        <dbReference type="ARBA" id="ARBA00004651"/>
    </source>
</evidence>
<evidence type="ECO:0000256" key="6">
    <source>
        <dbReference type="SAM" id="Phobius"/>
    </source>
</evidence>
<dbReference type="CDD" id="cd00130">
    <property type="entry name" value="PAS"/>
    <property type="match status" value="1"/>
</dbReference>
<keyword evidence="5 6" id="KW-0472">Membrane</keyword>
<comment type="subcellular location">
    <subcellularLocation>
        <location evidence="1">Cell membrane</location>
        <topology evidence="1">Multi-pass membrane protein</topology>
    </subcellularLocation>
</comment>
<dbReference type="Pfam" id="PF00990">
    <property type="entry name" value="GGDEF"/>
    <property type="match status" value="1"/>
</dbReference>
<dbReference type="SMART" id="SM00091">
    <property type="entry name" value="PAS"/>
    <property type="match status" value="1"/>
</dbReference>
<evidence type="ECO:0000256" key="3">
    <source>
        <dbReference type="ARBA" id="ARBA00022692"/>
    </source>
</evidence>
<dbReference type="SMART" id="SM00267">
    <property type="entry name" value="GGDEF"/>
    <property type="match status" value="1"/>
</dbReference>
<evidence type="ECO:0000256" key="4">
    <source>
        <dbReference type="ARBA" id="ARBA00022989"/>
    </source>
</evidence>
<feature type="domain" description="GGDEF" evidence="9">
    <location>
        <begin position="482"/>
        <end position="614"/>
    </location>
</feature>
<dbReference type="PROSITE" id="PS50112">
    <property type="entry name" value="PAS"/>
    <property type="match status" value="1"/>
</dbReference>
<dbReference type="SMART" id="SM00086">
    <property type="entry name" value="PAC"/>
    <property type="match status" value="1"/>
</dbReference>
<dbReference type="PANTHER" id="PTHR44757">
    <property type="entry name" value="DIGUANYLATE CYCLASE DGCP"/>
    <property type="match status" value="1"/>
</dbReference>
<comment type="caution">
    <text evidence="10">The sequence shown here is derived from an EMBL/GenBank/DDBJ whole genome shotgun (WGS) entry which is preliminary data.</text>
</comment>
<keyword evidence="2" id="KW-1003">Cell membrane</keyword>
<feature type="transmembrane region" description="Helical" evidence="6">
    <location>
        <begin position="131"/>
        <end position="155"/>
    </location>
</feature>
<feature type="transmembrane region" description="Helical" evidence="6">
    <location>
        <begin position="97"/>
        <end position="119"/>
    </location>
</feature>
<gene>
    <name evidence="10" type="ORF">QOZ94_000698</name>
</gene>
<sequence length="627" mass="67416">MPADTEPGDVAPAARRPIRTTRQALQIILFTAFQTCLLFTLLSVLRRLHLDTAIWPANALAAGIYLLLVDVAALWCMAGVLAATLAAHLLLGDSGPYAMACALASALSFRLIVLGCRWADLRPGGRFDVRHVVGLVAVAFIAGLPGAGIGASAVVSEFGGHFWSTVLGWWLPDMASIVLLLPLFLLWPRVEDAPEPLDHALRAGHDRRFVALEYIVATAGLAGTALLVAMTGEPLLLEIGACILLWFAFRLGPFPTALAASLFAAAVLGLAVADAAHAPTGGLRPDLLKVQGRLVIAVCPALIIAAIMTQRERQQRALEEDQRRLAYALEGANDGIWDLHLPSDTIFFSARAYRMLGYNPDSDAGILVRFRELIHPDDLPEVETAFRDHAIGRRRLYQMELRGRHRSGAYVWLLSRGKVVEHDPAGRPLRAVGTITDISQKKHLEAALEHAASHDPLTGLANRATFDRALEQAGRRLARDLAPFAVLLIDVDHFKGVNDMHGHMAGDLMLTTTARRLQSALRAGDLAARFGGDEFAVVAIGKSAEEFASLADRLHTHLSKPVETEGLVLPTSFSIGMAVASVPDTDPTSLVAEADAALYLAKNAGRGTWRALGMRGATPSGIPPQWS</sequence>
<dbReference type="InterPro" id="IPR007895">
    <property type="entry name" value="MASE1"/>
</dbReference>
<protein>
    <submittedName>
        <fullName evidence="10">Diguanylate cyclase (GGDEF)-like protein/PAS domain S-box-containing protein</fullName>
    </submittedName>
</protein>
<dbReference type="Proteomes" id="UP001241747">
    <property type="component" value="Unassembled WGS sequence"/>
</dbReference>
<dbReference type="InterPro" id="IPR000014">
    <property type="entry name" value="PAS"/>
</dbReference>
<dbReference type="InterPro" id="IPR013655">
    <property type="entry name" value="PAS_fold_3"/>
</dbReference>
<dbReference type="CDD" id="cd01949">
    <property type="entry name" value="GGDEF"/>
    <property type="match status" value="1"/>
</dbReference>
<dbReference type="PROSITE" id="PS50113">
    <property type="entry name" value="PAC"/>
    <property type="match status" value="1"/>
</dbReference>
<dbReference type="RefSeq" id="WP_237346903.1">
    <property type="nucleotide sequence ID" value="NZ_JABWGX010000025.1"/>
</dbReference>
<organism evidence="10 11">
    <name type="scientific">Xanthobacter agilis</name>
    <dbReference type="NCBI Taxonomy" id="47492"/>
    <lineage>
        <taxon>Bacteria</taxon>
        <taxon>Pseudomonadati</taxon>
        <taxon>Pseudomonadota</taxon>
        <taxon>Alphaproteobacteria</taxon>
        <taxon>Hyphomicrobiales</taxon>
        <taxon>Xanthobacteraceae</taxon>
        <taxon>Xanthobacter</taxon>
    </lineage>
</organism>
<dbReference type="SUPFAM" id="SSF55785">
    <property type="entry name" value="PYP-like sensor domain (PAS domain)"/>
    <property type="match status" value="1"/>
</dbReference>
<dbReference type="EMBL" id="JAUSVY010000002">
    <property type="protein sequence ID" value="MDQ0503924.1"/>
    <property type="molecule type" value="Genomic_DNA"/>
</dbReference>
<dbReference type="InterPro" id="IPR000160">
    <property type="entry name" value="GGDEF_dom"/>
</dbReference>
<dbReference type="SUPFAM" id="SSF55073">
    <property type="entry name" value="Nucleotide cyclase"/>
    <property type="match status" value="1"/>
</dbReference>
<dbReference type="NCBIfam" id="TIGR00229">
    <property type="entry name" value="sensory_box"/>
    <property type="match status" value="1"/>
</dbReference>
<dbReference type="InterPro" id="IPR052155">
    <property type="entry name" value="Biofilm_reg_signaling"/>
</dbReference>
<feature type="transmembrane region" description="Helical" evidence="6">
    <location>
        <begin position="167"/>
        <end position="188"/>
    </location>
</feature>
<dbReference type="Gene3D" id="3.30.450.20">
    <property type="entry name" value="PAS domain"/>
    <property type="match status" value="1"/>
</dbReference>
<evidence type="ECO:0000256" key="5">
    <source>
        <dbReference type="ARBA" id="ARBA00023136"/>
    </source>
</evidence>